<dbReference type="PANTHER" id="PTHR34583">
    <property type="entry name" value="ANTIPORTER SUBUNIT MNHC2-RELATED"/>
    <property type="match status" value="1"/>
</dbReference>
<proteinExistence type="predicted"/>
<dbReference type="InterPro" id="IPR050601">
    <property type="entry name" value="CPA3_antiporter_subunitC"/>
</dbReference>
<gene>
    <name evidence="7" type="primary">mrpC_3</name>
    <name evidence="7" type="ORF">SDC9_95325</name>
</gene>
<dbReference type="EMBL" id="VSSQ01012168">
    <property type="protein sequence ID" value="MPM48599.1"/>
    <property type="molecule type" value="Genomic_DNA"/>
</dbReference>
<evidence type="ECO:0000256" key="4">
    <source>
        <dbReference type="ARBA" id="ARBA00022989"/>
    </source>
</evidence>
<feature type="transmembrane region" description="Helical" evidence="6">
    <location>
        <begin position="33"/>
        <end position="51"/>
    </location>
</feature>
<organism evidence="7">
    <name type="scientific">bioreactor metagenome</name>
    <dbReference type="NCBI Taxonomy" id="1076179"/>
    <lineage>
        <taxon>unclassified sequences</taxon>
        <taxon>metagenomes</taxon>
        <taxon>ecological metagenomes</taxon>
    </lineage>
</organism>
<keyword evidence="2" id="KW-1003">Cell membrane</keyword>
<feature type="transmembrane region" description="Helical" evidence="6">
    <location>
        <begin position="71"/>
        <end position="92"/>
    </location>
</feature>
<evidence type="ECO:0000256" key="5">
    <source>
        <dbReference type="ARBA" id="ARBA00023136"/>
    </source>
</evidence>
<keyword evidence="4 6" id="KW-1133">Transmembrane helix</keyword>
<dbReference type="Pfam" id="PF00420">
    <property type="entry name" value="Oxidored_q2"/>
    <property type="match status" value="1"/>
</dbReference>
<evidence type="ECO:0000256" key="3">
    <source>
        <dbReference type="ARBA" id="ARBA00022692"/>
    </source>
</evidence>
<accession>A0A645A610</accession>
<keyword evidence="3 6" id="KW-0812">Transmembrane</keyword>
<feature type="transmembrane region" description="Helical" evidence="6">
    <location>
        <begin position="6"/>
        <end position="26"/>
    </location>
</feature>
<dbReference type="AlphaFoldDB" id="A0A645A610"/>
<evidence type="ECO:0000256" key="2">
    <source>
        <dbReference type="ARBA" id="ARBA00022475"/>
    </source>
</evidence>
<evidence type="ECO:0000313" key="7">
    <source>
        <dbReference type="EMBL" id="MPM48599.1"/>
    </source>
</evidence>
<dbReference type="Gene3D" id="1.10.287.3510">
    <property type="match status" value="1"/>
</dbReference>
<comment type="subcellular location">
    <subcellularLocation>
        <location evidence="1">Cell membrane</location>
        <topology evidence="1">Multi-pass membrane protein</topology>
    </subcellularLocation>
</comment>
<reference evidence="7" key="1">
    <citation type="submission" date="2019-08" db="EMBL/GenBank/DDBJ databases">
        <authorList>
            <person name="Kucharzyk K."/>
            <person name="Murdoch R.W."/>
            <person name="Higgins S."/>
            <person name="Loffler F."/>
        </authorList>
    </citation>
    <scope>NUCLEOTIDE SEQUENCE</scope>
</reference>
<dbReference type="PANTHER" id="PTHR34583:SF2">
    <property type="entry name" value="ANTIPORTER SUBUNIT MNHC2-RELATED"/>
    <property type="match status" value="1"/>
</dbReference>
<sequence>MIIERILIFLLFLIGFSAIVAMRNIIKKIFGLNLMNAAVVLLFILEGSRIGSQAPILDDGIIHMVDPIPQALMLTAIVIGVCVSALSLALAVRLYQATGSLDIDVITKRLADEH</sequence>
<dbReference type="GO" id="GO:0005886">
    <property type="term" value="C:plasma membrane"/>
    <property type="evidence" value="ECO:0007669"/>
    <property type="project" value="UniProtKB-SubCell"/>
</dbReference>
<comment type="caution">
    <text evidence="7">The sequence shown here is derived from an EMBL/GenBank/DDBJ whole genome shotgun (WGS) entry which is preliminary data.</text>
</comment>
<evidence type="ECO:0000256" key="6">
    <source>
        <dbReference type="SAM" id="Phobius"/>
    </source>
</evidence>
<protein>
    <submittedName>
        <fullName evidence="7">Na(+)/H(+) antiporter subunit C</fullName>
    </submittedName>
</protein>
<evidence type="ECO:0000256" key="1">
    <source>
        <dbReference type="ARBA" id="ARBA00004651"/>
    </source>
</evidence>
<dbReference type="InterPro" id="IPR039428">
    <property type="entry name" value="NUOK/Mnh_C1-like"/>
</dbReference>
<keyword evidence="5 6" id="KW-0472">Membrane</keyword>
<name>A0A645A610_9ZZZZ</name>